<reference evidence="4" key="1">
    <citation type="journal article" date="2020" name="Stud. Mycol.">
        <title>101 Dothideomycetes genomes: a test case for predicting lifestyles and emergence of pathogens.</title>
        <authorList>
            <person name="Haridas S."/>
            <person name="Albert R."/>
            <person name="Binder M."/>
            <person name="Bloem J."/>
            <person name="Labutti K."/>
            <person name="Salamov A."/>
            <person name="Andreopoulos B."/>
            <person name="Baker S."/>
            <person name="Barry K."/>
            <person name="Bills G."/>
            <person name="Bluhm B."/>
            <person name="Cannon C."/>
            <person name="Castanera R."/>
            <person name="Culley D."/>
            <person name="Daum C."/>
            <person name="Ezra D."/>
            <person name="Gonzalez J."/>
            <person name="Henrissat B."/>
            <person name="Kuo A."/>
            <person name="Liang C."/>
            <person name="Lipzen A."/>
            <person name="Lutzoni F."/>
            <person name="Magnuson J."/>
            <person name="Mondo S."/>
            <person name="Nolan M."/>
            <person name="Ohm R."/>
            <person name="Pangilinan J."/>
            <person name="Park H.-J."/>
            <person name="Ramirez L."/>
            <person name="Alfaro M."/>
            <person name="Sun H."/>
            <person name="Tritt A."/>
            <person name="Yoshinaga Y."/>
            <person name="Zwiers L.-H."/>
            <person name="Turgeon B."/>
            <person name="Goodwin S."/>
            <person name="Spatafora J."/>
            <person name="Crous P."/>
            <person name="Grigoriev I."/>
        </authorList>
    </citation>
    <scope>NUCLEOTIDE SEQUENCE</scope>
    <source>
        <strain evidence="4">CBS 122367</strain>
    </source>
</reference>
<comment type="similarity">
    <text evidence="1 3">Belongs to the short-chain dehydrogenases/reductases (SDR) family.</text>
</comment>
<keyword evidence="5" id="KW-1185">Reference proteome</keyword>
<dbReference type="PRINTS" id="PR00081">
    <property type="entry name" value="GDHRDH"/>
</dbReference>
<protein>
    <submittedName>
        <fullName evidence="4">NAD(P)-binding protein</fullName>
    </submittedName>
</protein>
<evidence type="ECO:0000256" key="1">
    <source>
        <dbReference type="ARBA" id="ARBA00006484"/>
    </source>
</evidence>
<evidence type="ECO:0000256" key="2">
    <source>
        <dbReference type="ARBA" id="ARBA00023002"/>
    </source>
</evidence>
<dbReference type="EMBL" id="MU005634">
    <property type="protein sequence ID" value="KAF2676474.1"/>
    <property type="molecule type" value="Genomic_DNA"/>
</dbReference>
<organism evidence="4 5">
    <name type="scientific">Lentithecium fluviatile CBS 122367</name>
    <dbReference type="NCBI Taxonomy" id="1168545"/>
    <lineage>
        <taxon>Eukaryota</taxon>
        <taxon>Fungi</taxon>
        <taxon>Dikarya</taxon>
        <taxon>Ascomycota</taxon>
        <taxon>Pezizomycotina</taxon>
        <taxon>Dothideomycetes</taxon>
        <taxon>Pleosporomycetidae</taxon>
        <taxon>Pleosporales</taxon>
        <taxon>Massarineae</taxon>
        <taxon>Lentitheciaceae</taxon>
        <taxon>Lentithecium</taxon>
    </lineage>
</organism>
<dbReference type="InterPro" id="IPR036291">
    <property type="entry name" value="NAD(P)-bd_dom_sf"/>
</dbReference>
<dbReference type="Pfam" id="PF00106">
    <property type="entry name" value="adh_short"/>
    <property type="match status" value="1"/>
</dbReference>
<dbReference type="GO" id="GO:0016491">
    <property type="term" value="F:oxidoreductase activity"/>
    <property type="evidence" value="ECO:0007669"/>
    <property type="project" value="UniProtKB-KW"/>
</dbReference>
<sequence length="275" mass="29849">MPRVIFITGTSRGLGHELAQAFLSASDYVVATARDPTTLSFYSTTTTNYLPLKLGITSSTDIEAAFAAALAQFGRIDIVINNAAYGLVGPLETLSDQQVREQFNTNFFPAVSITRKAISVMRTQSPPGGIILQFSSIGASLGMPLLSAMCASKKAVEIFTESVRQEMKPEWGIKLLCAQFGALNTDTHTKSMVYGDVEVEAYDHMDGRAFVKGLQATLDTNKVALAIVQLLVLEDLPEVVFAGDGIRDFMAGKLERERAVLVREDVVELARSCEK</sequence>
<dbReference type="PANTHER" id="PTHR43976:SF16">
    <property type="entry name" value="SHORT-CHAIN DEHYDROGENASE_REDUCTASE FAMILY PROTEIN"/>
    <property type="match status" value="1"/>
</dbReference>
<evidence type="ECO:0000313" key="4">
    <source>
        <dbReference type="EMBL" id="KAF2676474.1"/>
    </source>
</evidence>
<evidence type="ECO:0000256" key="3">
    <source>
        <dbReference type="RuleBase" id="RU000363"/>
    </source>
</evidence>
<dbReference type="Gene3D" id="3.40.50.720">
    <property type="entry name" value="NAD(P)-binding Rossmann-like Domain"/>
    <property type="match status" value="1"/>
</dbReference>
<gene>
    <name evidence="4" type="ORF">K458DRAFT_321998</name>
</gene>
<keyword evidence="2" id="KW-0560">Oxidoreductase</keyword>
<dbReference type="PANTHER" id="PTHR43976">
    <property type="entry name" value="SHORT CHAIN DEHYDROGENASE"/>
    <property type="match status" value="1"/>
</dbReference>
<name>A0A6G1IE19_9PLEO</name>
<accession>A0A6G1IE19</accession>
<evidence type="ECO:0000313" key="5">
    <source>
        <dbReference type="Proteomes" id="UP000799291"/>
    </source>
</evidence>
<dbReference type="PRINTS" id="PR00080">
    <property type="entry name" value="SDRFAMILY"/>
</dbReference>
<dbReference type="SUPFAM" id="SSF51735">
    <property type="entry name" value="NAD(P)-binding Rossmann-fold domains"/>
    <property type="match status" value="1"/>
</dbReference>
<dbReference type="AlphaFoldDB" id="A0A6G1IE19"/>
<proteinExistence type="inferred from homology"/>
<dbReference type="InterPro" id="IPR002347">
    <property type="entry name" value="SDR_fam"/>
</dbReference>
<dbReference type="Proteomes" id="UP000799291">
    <property type="component" value="Unassembled WGS sequence"/>
</dbReference>
<dbReference type="InterPro" id="IPR051911">
    <property type="entry name" value="SDR_oxidoreductase"/>
</dbReference>
<dbReference type="OrthoDB" id="1274115at2759"/>